<feature type="compositionally biased region" description="Basic and acidic residues" evidence="1">
    <location>
        <begin position="285"/>
        <end position="296"/>
    </location>
</feature>
<proteinExistence type="predicted"/>
<dbReference type="Proteomes" id="UP001140094">
    <property type="component" value="Unassembled WGS sequence"/>
</dbReference>
<comment type="caution">
    <text evidence="2">The sequence shown here is derived from an EMBL/GenBank/DDBJ whole genome shotgun (WGS) entry which is preliminary data.</text>
</comment>
<evidence type="ECO:0000313" key="2">
    <source>
        <dbReference type="EMBL" id="KAJ2807135.1"/>
    </source>
</evidence>
<evidence type="ECO:0000313" key="3">
    <source>
        <dbReference type="Proteomes" id="UP001140094"/>
    </source>
</evidence>
<evidence type="ECO:0000256" key="1">
    <source>
        <dbReference type="SAM" id="MobiDB-lite"/>
    </source>
</evidence>
<organism evidence="2 3">
    <name type="scientific">Coemansia guatemalensis</name>
    <dbReference type="NCBI Taxonomy" id="2761395"/>
    <lineage>
        <taxon>Eukaryota</taxon>
        <taxon>Fungi</taxon>
        <taxon>Fungi incertae sedis</taxon>
        <taxon>Zoopagomycota</taxon>
        <taxon>Kickxellomycotina</taxon>
        <taxon>Kickxellomycetes</taxon>
        <taxon>Kickxellales</taxon>
        <taxon>Kickxellaceae</taxon>
        <taxon>Coemansia</taxon>
    </lineage>
</organism>
<dbReference type="OrthoDB" id="5704903at2759"/>
<dbReference type="AlphaFoldDB" id="A0A9W8LUY7"/>
<accession>A0A9W8LUY7</accession>
<feature type="region of interest" description="Disordered" evidence="1">
    <location>
        <begin position="201"/>
        <end position="222"/>
    </location>
</feature>
<gene>
    <name evidence="2" type="ORF">H4R20_001404</name>
</gene>
<name>A0A9W8LUY7_9FUNG</name>
<feature type="compositionally biased region" description="Basic and acidic residues" evidence="1">
    <location>
        <begin position="262"/>
        <end position="275"/>
    </location>
</feature>
<feature type="region of interest" description="Disordered" evidence="1">
    <location>
        <begin position="1"/>
        <end position="79"/>
    </location>
</feature>
<protein>
    <submittedName>
        <fullName evidence="2">Uncharacterized protein</fullName>
    </submittedName>
</protein>
<reference evidence="2" key="1">
    <citation type="submission" date="2022-07" db="EMBL/GenBank/DDBJ databases">
        <title>Phylogenomic reconstructions and comparative analyses of Kickxellomycotina fungi.</title>
        <authorList>
            <person name="Reynolds N.K."/>
            <person name="Stajich J.E."/>
            <person name="Barry K."/>
            <person name="Grigoriev I.V."/>
            <person name="Crous P."/>
            <person name="Smith M.E."/>
        </authorList>
    </citation>
    <scope>NUCLEOTIDE SEQUENCE</scope>
    <source>
        <strain evidence="2">NRRL 1565</strain>
    </source>
</reference>
<dbReference type="EMBL" id="JANBUO010000134">
    <property type="protein sequence ID" value="KAJ2807135.1"/>
    <property type="molecule type" value="Genomic_DNA"/>
</dbReference>
<feature type="region of interest" description="Disordered" evidence="1">
    <location>
        <begin position="262"/>
        <end position="307"/>
    </location>
</feature>
<keyword evidence="3" id="KW-1185">Reference proteome</keyword>
<sequence length="569" mass="62849">MPSNNNNPRNLPDELLSGNHPPRRVYVLPGRSEPNTLVPREYDASDGARSSVSAGAEDAQHVAGSPHSAEEVAHLQQENARSRQEINHLRAFFATVPMRARPAEQETFVTACPHGRDTMQEQSDLRLDESTEPGVMIRPYPNPVPLFTPRPRGQTTHVSTHGLYAALSPVTGGVGVTDATSEYLHGTPSYAHLDEVPGAYPRAATGHQAGAPPVRGCADSQPSVHAGHLGDIGEVAEFLNTPEVCQAYDQWCIERGEVNLHRQEQGASHEPDHATRGQPNYGDGSELRPPRNERQDQPPVPTIRNAGGATTWDLDRVFAASTACVQNLTHQPAQQPSRHTRFNGPRFVQEETPEVFAEEHSAPLPRQRATYTIATPMTIQTRAYIRPAPVTPGERQQRLPDKLPQFELGGDLYDYLMDLATTVQAHGLDLDIWGAQAVMASVDMFYRGVLVPHLHVKPSLTWKEVCNIVWDLIKPLVAPEIARCQLAEGRMDIYRPFLVFTQVFKKMRMLAAISKDSEEARSYFLGSLDQVVKGMLLSQFPLWVRDSDLDAGYEFVNKVDTTVGDNSSG</sequence>